<dbReference type="Pfam" id="PF13246">
    <property type="entry name" value="Cation_ATPase"/>
    <property type="match status" value="1"/>
</dbReference>
<feature type="region of interest" description="Disordered" evidence="19">
    <location>
        <begin position="1"/>
        <end position="46"/>
    </location>
</feature>
<evidence type="ECO:0000256" key="8">
    <source>
        <dbReference type="ARBA" id="ARBA00022840"/>
    </source>
</evidence>
<feature type="binding site" evidence="16">
    <location>
        <position position="674"/>
    </location>
    <ligand>
        <name>ATP</name>
        <dbReference type="ChEBI" id="CHEBI:30616"/>
    </ligand>
</feature>
<dbReference type="PROSITE" id="PS00154">
    <property type="entry name" value="ATPASE_E1_E2"/>
    <property type="match status" value="1"/>
</dbReference>
<dbReference type="Pfam" id="PF16209">
    <property type="entry name" value="PhoLip_ATPase_N"/>
    <property type="match status" value="1"/>
</dbReference>
<feature type="binding site" evidence="16">
    <location>
        <position position="797"/>
    </location>
    <ligand>
        <name>ATP</name>
        <dbReference type="ChEBI" id="CHEBI:30616"/>
    </ligand>
</feature>
<dbReference type="InterPro" id="IPR001757">
    <property type="entry name" value="P_typ_ATPase"/>
</dbReference>
<dbReference type="Pfam" id="PF16212">
    <property type="entry name" value="PhoLip_ATPase_C"/>
    <property type="match status" value="1"/>
</dbReference>
<accession>A0A8J2M694</accession>
<keyword evidence="10 18" id="KW-1278">Translocase</keyword>
<feature type="active site" description="4-aspartylphosphate intermediate" evidence="15">
    <location>
        <position position="409"/>
    </location>
</feature>
<evidence type="ECO:0000256" key="2">
    <source>
        <dbReference type="ARBA" id="ARBA00004236"/>
    </source>
</evidence>
<evidence type="ECO:0000256" key="12">
    <source>
        <dbReference type="ARBA" id="ARBA00023136"/>
    </source>
</evidence>
<evidence type="ECO:0000256" key="11">
    <source>
        <dbReference type="ARBA" id="ARBA00022989"/>
    </source>
</evidence>
<feature type="binding site" evidence="16">
    <location>
        <position position="676"/>
    </location>
    <ligand>
        <name>ATP</name>
        <dbReference type="ChEBI" id="CHEBI:30616"/>
    </ligand>
</feature>
<dbReference type="InterPro" id="IPR018303">
    <property type="entry name" value="ATPase_P-typ_P_site"/>
</dbReference>
<feature type="binding site" evidence="16">
    <location>
        <position position="594"/>
    </location>
    <ligand>
        <name>ATP</name>
        <dbReference type="ChEBI" id="CHEBI:30616"/>
    </ligand>
</feature>
<feature type="binding site" evidence="17">
    <location>
        <position position="798"/>
    </location>
    <ligand>
        <name>Mg(2+)</name>
        <dbReference type="ChEBI" id="CHEBI:18420"/>
    </ligand>
</feature>
<keyword evidence="11 18" id="KW-1133">Transmembrane helix</keyword>
<dbReference type="OrthoDB" id="377733at2759"/>
<dbReference type="GO" id="GO:0000287">
    <property type="term" value="F:magnesium ion binding"/>
    <property type="evidence" value="ECO:0007669"/>
    <property type="project" value="UniProtKB-UniRule"/>
</dbReference>
<keyword evidence="5 18" id="KW-0812">Transmembrane</keyword>
<feature type="domain" description="P-type ATPase N-terminal" evidence="20">
    <location>
        <begin position="43"/>
        <end position="102"/>
    </location>
</feature>
<comment type="catalytic activity">
    <reaction evidence="14">
        <text>a 1,2-diacyl-sn-glycero-3-phospho-L-serine(out) + ATP + H2O = a 1,2-diacyl-sn-glycero-3-phospho-L-serine(in) + ADP + phosphate + H(+)</text>
        <dbReference type="Rhea" id="RHEA:38567"/>
        <dbReference type="ChEBI" id="CHEBI:15377"/>
        <dbReference type="ChEBI" id="CHEBI:15378"/>
        <dbReference type="ChEBI" id="CHEBI:30616"/>
        <dbReference type="ChEBI" id="CHEBI:43474"/>
        <dbReference type="ChEBI" id="CHEBI:57262"/>
        <dbReference type="ChEBI" id="CHEBI:456216"/>
    </reaction>
    <physiologicalReaction direction="left-to-right" evidence="14">
        <dbReference type="Rhea" id="RHEA:38568"/>
    </physiologicalReaction>
</comment>
<keyword evidence="9 17" id="KW-0460">Magnesium</keyword>
<dbReference type="GO" id="GO:0005524">
    <property type="term" value="F:ATP binding"/>
    <property type="evidence" value="ECO:0007669"/>
    <property type="project" value="UniProtKB-UniRule"/>
</dbReference>
<evidence type="ECO:0000256" key="17">
    <source>
        <dbReference type="PIRSR" id="PIRSR606539-3"/>
    </source>
</evidence>
<dbReference type="FunFam" id="3.40.50.1000:FF:000190">
    <property type="entry name" value="Phospholipid-transporting ATPase"/>
    <property type="match status" value="1"/>
</dbReference>
<dbReference type="GO" id="GO:0005886">
    <property type="term" value="C:plasma membrane"/>
    <property type="evidence" value="ECO:0007669"/>
    <property type="project" value="UniProtKB-SubCell"/>
</dbReference>
<feature type="binding site" evidence="16">
    <location>
        <position position="411"/>
    </location>
    <ligand>
        <name>ATP</name>
        <dbReference type="ChEBI" id="CHEBI:30616"/>
    </ligand>
</feature>
<feature type="binding site" evidence="16">
    <location>
        <position position="409"/>
    </location>
    <ligand>
        <name>ATP</name>
        <dbReference type="ChEBI" id="CHEBI:30616"/>
    </ligand>
</feature>
<evidence type="ECO:0000256" key="1">
    <source>
        <dbReference type="ARBA" id="ARBA00004141"/>
    </source>
</evidence>
<comment type="caution">
    <text evidence="22">The sequence shown here is derived from an EMBL/GenBank/DDBJ whole genome shotgun (WGS) entry which is preliminary data.</text>
</comment>
<dbReference type="InterPro" id="IPR032631">
    <property type="entry name" value="P-type_ATPase_N"/>
</dbReference>
<dbReference type="PANTHER" id="PTHR24092:SF150">
    <property type="entry name" value="PHOSPHOLIPID-TRANSPORTING ATPASE"/>
    <property type="match status" value="1"/>
</dbReference>
<dbReference type="NCBIfam" id="TIGR01494">
    <property type="entry name" value="ATPase_P-type"/>
    <property type="match status" value="1"/>
</dbReference>
<feature type="binding site" evidence="17">
    <location>
        <position position="409"/>
    </location>
    <ligand>
        <name>Mg(2+)</name>
        <dbReference type="ChEBI" id="CHEBI:18420"/>
    </ligand>
</feature>
<proteinExistence type="inferred from homology"/>
<feature type="transmembrane region" description="Helical" evidence="18">
    <location>
        <begin position="925"/>
        <end position="954"/>
    </location>
</feature>
<dbReference type="InterPro" id="IPR032630">
    <property type="entry name" value="P_typ_ATPase_c"/>
</dbReference>
<evidence type="ECO:0000256" key="4">
    <source>
        <dbReference type="ARBA" id="ARBA00022475"/>
    </source>
</evidence>
<feature type="binding site" evidence="16">
    <location>
        <position position="768"/>
    </location>
    <ligand>
        <name>ATP</name>
        <dbReference type="ChEBI" id="CHEBI:30616"/>
    </ligand>
</feature>
<comment type="cofactor">
    <cofactor evidence="17">
        <name>Mg(2+)</name>
        <dbReference type="ChEBI" id="CHEBI:18420"/>
    </cofactor>
</comment>
<keyword evidence="7 16" id="KW-0547">Nucleotide-binding</keyword>
<feature type="binding site" evidence="17">
    <location>
        <position position="411"/>
    </location>
    <ligand>
        <name>Mg(2+)</name>
        <dbReference type="ChEBI" id="CHEBI:18420"/>
    </ligand>
</feature>
<dbReference type="SFLD" id="SFLDF00027">
    <property type="entry name" value="p-type_atpase"/>
    <property type="match status" value="1"/>
</dbReference>
<evidence type="ECO:0000256" key="7">
    <source>
        <dbReference type="ARBA" id="ARBA00022741"/>
    </source>
</evidence>
<comment type="similarity">
    <text evidence="3 18">Belongs to the cation transport ATPase (P-type) (TC 3.A.3) family. Type IV subfamily.</text>
</comment>
<reference evidence="22" key="1">
    <citation type="submission" date="2021-06" db="EMBL/GenBank/DDBJ databases">
        <authorList>
            <person name="Hodson N. C."/>
            <person name="Mongue J. A."/>
            <person name="Jaron S. K."/>
        </authorList>
    </citation>
    <scope>NUCLEOTIDE SEQUENCE</scope>
</reference>
<feature type="transmembrane region" description="Helical" evidence="18">
    <location>
        <begin position="883"/>
        <end position="904"/>
    </location>
</feature>
<feature type="transmembrane region" description="Helical" evidence="18">
    <location>
        <begin position="851"/>
        <end position="871"/>
    </location>
</feature>
<dbReference type="InterPro" id="IPR006539">
    <property type="entry name" value="P-type_ATPase_IV"/>
</dbReference>
<protein>
    <recommendedName>
        <fullName evidence="18">Phospholipid-transporting ATPase</fullName>
        <ecNumber evidence="18">7.6.2.1</ecNumber>
    </recommendedName>
</protein>
<evidence type="ECO:0000313" key="23">
    <source>
        <dbReference type="Proteomes" id="UP000708208"/>
    </source>
</evidence>
<feature type="transmembrane region" description="Helical" evidence="18">
    <location>
        <begin position="1000"/>
        <end position="1026"/>
    </location>
</feature>
<feature type="binding site" evidence="16">
    <location>
        <position position="556"/>
    </location>
    <ligand>
        <name>ATP</name>
        <dbReference type="ChEBI" id="CHEBI:30616"/>
    </ligand>
</feature>
<feature type="binding site" evidence="16">
    <location>
        <position position="533"/>
    </location>
    <ligand>
        <name>ATP</name>
        <dbReference type="ChEBI" id="CHEBI:30616"/>
    </ligand>
</feature>
<feature type="binding site" evidence="16">
    <location>
        <position position="798"/>
    </location>
    <ligand>
        <name>ATP</name>
        <dbReference type="ChEBI" id="CHEBI:30616"/>
    </ligand>
</feature>
<feature type="binding site" evidence="16">
    <location>
        <position position="489"/>
    </location>
    <ligand>
        <name>ATP</name>
        <dbReference type="ChEBI" id="CHEBI:30616"/>
    </ligand>
</feature>
<evidence type="ECO:0000256" key="18">
    <source>
        <dbReference type="RuleBase" id="RU362033"/>
    </source>
</evidence>
<feature type="domain" description="P-type ATPase C-terminal" evidence="21">
    <location>
        <begin position="820"/>
        <end position="1071"/>
    </location>
</feature>
<dbReference type="InterPro" id="IPR044492">
    <property type="entry name" value="P_typ_ATPase_HD_dom"/>
</dbReference>
<dbReference type="SFLD" id="SFLDG00002">
    <property type="entry name" value="C1.7:_P-type_atpase_like"/>
    <property type="match status" value="1"/>
</dbReference>
<dbReference type="AlphaFoldDB" id="A0A8J2M694"/>
<keyword evidence="23" id="KW-1185">Reference proteome</keyword>
<evidence type="ECO:0000256" key="14">
    <source>
        <dbReference type="ARBA" id="ARBA00051303"/>
    </source>
</evidence>
<keyword evidence="8 16" id="KW-0067">ATP-binding</keyword>
<dbReference type="PANTHER" id="PTHR24092">
    <property type="entry name" value="PROBABLE PHOSPHOLIPID-TRANSPORTING ATPASE"/>
    <property type="match status" value="1"/>
</dbReference>
<feature type="transmembrane region" description="Helical" evidence="18">
    <location>
        <begin position="297"/>
        <end position="318"/>
    </location>
</feature>
<name>A0A8J2M694_9HEXA</name>
<evidence type="ECO:0000259" key="20">
    <source>
        <dbReference type="Pfam" id="PF16209"/>
    </source>
</evidence>
<evidence type="ECO:0000256" key="13">
    <source>
        <dbReference type="ARBA" id="ARBA00034036"/>
    </source>
</evidence>
<feature type="transmembrane region" description="Helical" evidence="18">
    <location>
        <begin position="338"/>
        <end position="366"/>
    </location>
</feature>
<evidence type="ECO:0000256" key="5">
    <source>
        <dbReference type="ARBA" id="ARBA00022692"/>
    </source>
</evidence>
<evidence type="ECO:0000256" key="19">
    <source>
        <dbReference type="SAM" id="MobiDB-lite"/>
    </source>
</evidence>
<feature type="transmembrane region" description="Helical" evidence="18">
    <location>
        <begin position="966"/>
        <end position="988"/>
    </location>
</feature>
<organism evidence="22 23">
    <name type="scientific">Allacma fusca</name>
    <dbReference type="NCBI Taxonomy" id="39272"/>
    <lineage>
        <taxon>Eukaryota</taxon>
        <taxon>Metazoa</taxon>
        <taxon>Ecdysozoa</taxon>
        <taxon>Arthropoda</taxon>
        <taxon>Hexapoda</taxon>
        <taxon>Collembola</taxon>
        <taxon>Symphypleona</taxon>
        <taxon>Sminthuridae</taxon>
        <taxon>Allacma</taxon>
    </lineage>
</organism>
<keyword evidence="4" id="KW-1003">Cell membrane</keyword>
<sequence>MTENEAPAPSNDESSKTSSEKRPSKKSKVSAEAKQFRRIESNKPQTRKYMSNEISSGKYTIITFLPKFLYEQFRRYSNIFFLSISILQQIDGVSPTGKFTTLGPFLFILTVSAVKEIIEDFKRHRSDRSTNTRRVTVFKGNSTSEVTWADVQVGDFIKINNDQGFPADVVLYSSNDETGICYIETSNLDGETNLKVRQAIPATANVKDEDIPSITGHIECEEPNRFLYEFLGKVSLDGQHEEALGPDQILLRGSKLQNTQWIIGQVIYTGHESKLMKNSSKAPLKQSTVDKMTNRQIFLLFLLLMAIGVTCATLSLWWDGTIGSKMWYFPQDTSDKSYGFPLTMCTFIILFNNLIPISLTVTLEIVRFIQAKFIDKDLEMYYEVSDIPAVAKTSNLNEELGIIRYIFSDKTGTLTQNVMEFKGASIGGIFYDPDSIGDSQNSPLIKKMKKNGKDAEDIKDFLIILAVCHTVIPDRSTGELVYHASSPDERALVMGAEKYGFAFQSRTPTTVTITVNLGTPQTEVYELLSVMDFTSDRKRMSVVVKRPDGSLALFCKGADMMVYDRLSKDSKINSEKMVSGTQGHLDAFSRLGLRTLCLAIKPLQESEYKAWSQEYHAASVNTANHDKAVAAAEERIENNLRLIGATAIEDKLQDEVPETIATLLKGGISIWVLTGDKQETAINIGRSCNLIKDDMQLFIINQSSINATYELINTYLDKLHSQYGEQIPEDIDAAVVIDGKTLNFATSKAVKADFVLLCTSCRVVICCRASPFQKAEIVAEVTKKTGKITLAIGDGANDVAMIQKAHVGVGIAGVEGLQAASSSDYSIGQFKFLKKLLLVHGAWNYNRIGKVILYCFYKNIFFYIIELWFAVESGFSASILFEQWSIAGYNMVFTSAQPLAIGLFEKNVKAEMRMKFPRLYVENQASFSMTIFMMWVAVGLVQSAIVYVMCSVIIGHGIVWSNGREGGLMILGNTVYTYVIIVASLKAGIEIKAWTLPSHIAIWGSIIVWFVFLVAYGIFCASFVTSGAPTDMIGIALMLFQCFAFWLGLPIVVLVCYIPELVYAVMKNHFTSTSEEEQRRFEDVLLEDQDSREKLVLKHESTIAELVLSNICF</sequence>
<feature type="compositionally biased region" description="Basic and acidic residues" evidence="19">
    <location>
        <begin position="13"/>
        <end position="22"/>
    </location>
</feature>
<dbReference type="SFLD" id="SFLDS00003">
    <property type="entry name" value="Haloacid_Dehalogenase"/>
    <property type="match status" value="1"/>
</dbReference>
<evidence type="ECO:0000256" key="9">
    <source>
        <dbReference type="ARBA" id="ARBA00022842"/>
    </source>
</evidence>
<comment type="subcellular location">
    <subcellularLocation>
        <location evidence="2">Cell membrane</location>
    </subcellularLocation>
    <subcellularLocation>
        <location evidence="1 18">Membrane</location>
        <topology evidence="1 18">Multi-pass membrane protein</topology>
    </subcellularLocation>
</comment>
<comment type="catalytic activity">
    <reaction evidence="13 18">
        <text>ATP + H2O + phospholipidSide 1 = ADP + phosphate + phospholipidSide 2.</text>
        <dbReference type="EC" id="7.6.2.1"/>
    </reaction>
</comment>
<evidence type="ECO:0000259" key="21">
    <source>
        <dbReference type="Pfam" id="PF16212"/>
    </source>
</evidence>
<dbReference type="CDD" id="cd02073">
    <property type="entry name" value="P-type_ATPase_APLT_Dnf-like"/>
    <property type="match status" value="1"/>
</dbReference>
<dbReference type="GO" id="GO:0005802">
    <property type="term" value="C:trans-Golgi network"/>
    <property type="evidence" value="ECO:0007669"/>
    <property type="project" value="TreeGrafter"/>
</dbReference>
<feature type="binding site" evidence="16">
    <location>
        <position position="774"/>
    </location>
    <ligand>
        <name>ATP</name>
        <dbReference type="ChEBI" id="CHEBI:30616"/>
    </ligand>
</feature>
<feature type="binding site" evidence="16">
    <location>
        <position position="410"/>
    </location>
    <ligand>
        <name>ATP</name>
        <dbReference type="ChEBI" id="CHEBI:30616"/>
    </ligand>
</feature>
<evidence type="ECO:0000256" key="16">
    <source>
        <dbReference type="PIRSR" id="PIRSR606539-2"/>
    </source>
</evidence>
<dbReference type="EMBL" id="CAJVCH010567771">
    <property type="protein sequence ID" value="CAG7832940.1"/>
    <property type="molecule type" value="Genomic_DNA"/>
</dbReference>
<feature type="binding site" evidence="16">
    <location>
        <position position="675"/>
    </location>
    <ligand>
        <name>ATP</name>
        <dbReference type="ChEBI" id="CHEBI:30616"/>
    </ligand>
</feature>
<feature type="compositionally biased region" description="Basic and acidic residues" evidence="19">
    <location>
        <begin position="29"/>
        <end position="41"/>
    </location>
</feature>
<keyword evidence="12 18" id="KW-0472">Membrane</keyword>
<dbReference type="GO" id="GO:0045332">
    <property type="term" value="P:phospholipid translocation"/>
    <property type="evidence" value="ECO:0007669"/>
    <property type="project" value="TreeGrafter"/>
</dbReference>
<gene>
    <name evidence="22" type="ORF">AFUS01_LOCUS42595</name>
</gene>
<feature type="binding site" evidence="17">
    <location>
        <position position="794"/>
    </location>
    <ligand>
        <name>Mg(2+)</name>
        <dbReference type="ChEBI" id="CHEBI:18420"/>
    </ligand>
</feature>
<evidence type="ECO:0000256" key="10">
    <source>
        <dbReference type="ARBA" id="ARBA00022967"/>
    </source>
</evidence>
<evidence type="ECO:0000256" key="15">
    <source>
        <dbReference type="PIRSR" id="PIRSR606539-1"/>
    </source>
</evidence>
<keyword evidence="6 17" id="KW-0479">Metal-binding</keyword>
<evidence type="ECO:0000313" key="22">
    <source>
        <dbReference type="EMBL" id="CAG7832940.1"/>
    </source>
</evidence>
<dbReference type="GO" id="GO:0016887">
    <property type="term" value="F:ATP hydrolysis activity"/>
    <property type="evidence" value="ECO:0007669"/>
    <property type="project" value="InterPro"/>
</dbReference>
<dbReference type="GO" id="GO:0140326">
    <property type="term" value="F:ATPase-coupled intramembrane lipid transporter activity"/>
    <property type="evidence" value="ECO:0007669"/>
    <property type="project" value="UniProtKB-EC"/>
</dbReference>
<dbReference type="EC" id="7.6.2.1" evidence="18"/>
<evidence type="ECO:0000256" key="3">
    <source>
        <dbReference type="ARBA" id="ARBA00008109"/>
    </source>
</evidence>
<dbReference type="FunFam" id="3.40.50.1000:FF:000001">
    <property type="entry name" value="Phospholipid-transporting ATPase IC"/>
    <property type="match status" value="1"/>
</dbReference>
<evidence type="ECO:0000256" key="6">
    <source>
        <dbReference type="ARBA" id="ARBA00022723"/>
    </source>
</evidence>
<feature type="transmembrane region" description="Helical" evidence="18">
    <location>
        <begin position="1032"/>
        <end position="1058"/>
    </location>
</feature>
<dbReference type="NCBIfam" id="TIGR01652">
    <property type="entry name" value="ATPase-Plipid"/>
    <property type="match status" value="1"/>
</dbReference>
<dbReference type="FunFam" id="2.70.150.10:FF:000021">
    <property type="entry name" value="Phospholipid-transporting ATPase"/>
    <property type="match status" value="1"/>
</dbReference>
<dbReference type="Proteomes" id="UP000708208">
    <property type="component" value="Unassembled WGS sequence"/>
</dbReference>